<proteinExistence type="predicted"/>
<dbReference type="AlphaFoldDB" id="A0A0F9FGN4"/>
<feature type="compositionally biased region" description="Low complexity" evidence="1">
    <location>
        <begin position="23"/>
        <end position="32"/>
    </location>
</feature>
<gene>
    <name evidence="2" type="ORF">LCGC14_1954750</name>
</gene>
<comment type="caution">
    <text evidence="2">The sequence shown here is derived from an EMBL/GenBank/DDBJ whole genome shotgun (WGS) entry which is preliminary data.</text>
</comment>
<dbReference type="EMBL" id="LAZR01021406">
    <property type="protein sequence ID" value="KKL85433.1"/>
    <property type="molecule type" value="Genomic_DNA"/>
</dbReference>
<organism evidence="2">
    <name type="scientific">marine sediment metagenome</name>
    <dbReference type="NCBI Taxonomy" id="412755"/>
    <lineage>
        <taxon>unclassified sequences</taxon>
        <taxon>metagenomes</taxon>
        <taxon>ecological metagenomes</taxon>
    </lineage>
</organism>
<evidence type="ECO:0000313" key="2">
    <source>
        <dbReference type="EMBL" id="KKL85433.1"/>
    </source>
</evidence>
<name>A0A0F9FGN4_9ZZZZ</name>
<protein>
    <submittedName>
        <fullName evidence="2">Uncharacterized protein</fullName>
    </submittedName>
</protein>
<feature type="compositionally biased region" description="Basic and acidic residues" evidence="1">
    <location>
        <begin position="9"/>
        <end position="22"/>
    </location>
</feature>
<evidence type="ECO:0000256" key="1">
    <source>
        <dbReference type="SAM" id="MobiDB-lite"/>
    </source>
</evidence>
<feature type="compositionally biased region" description="Basic and acidic residues" evidence="1">
    <location>
        <begin position="50"/>
        <end position="59"/>
    </location>
</feature>
<accession>A0A0F9FGN4</accession>
<reference evidence="2" key="1">
    <citation type="journal article" date="2015" name="Nature">
        <title>Complex archaea that bridge the gap between prokaryotes and eukaryotes.</title>
        <authorList>
            <person name="Spang A."/>
            <person name="Saw J.H."/>
            <person name="Jorgensen S.L."/>
            <person name="Zaremba-Niedzwiedzka K."/>
            <person name="Martijn J."/>
            <person name="Lind A.E."/>
            <person name="van Eijk R."/>
            <person name="Schleper C."/>
            <person name="Guy L."/>
            <person name="Ettema T.J."/>
        </authorList>
    </citation>
    <scope>NUCLEOTIDE SEQUENCE</scope>
</reference>
<feature type="region of interest" description="Disordered" evidence="1">
    <location>
        <begin position="1"/>
        <end position="59"/>
    </location>
</feature>
<sequence length="59" mass="6952">MNLAYLRLQKKEVKRMGKRNDNRSNSMNLNNSACKESVDNRSNQLNPNHPEYKDENIDD</sequence>